<evidence type="ECO:0000256" key="1">
    <source>
        <dbReference type="SAM" id="MobiDB-lite"/>
    </source>
</evidence>
<evidence type="ECO:0000313" key="3">
    <source>
        <dbReference type="Proteomes" id="UP000199647"/>
    </source>
</evidence>
<dbReference type="AlphaFoldDB" id="A0A1H9PGC6"/>
<gene>
    <name evidence="2" type="ORF">SAMN05216548_12016</name>
</gene>
<dbReference type="EMBL" id="FOFG01000020">
    <property type="protein sequence ID" value="SER47207.1"/>
    <property type="molecule type" value="Genomic_DNA"/>
</dbReference>
<reference evidence="2 3" key="1">
    <citation type="submission" date="2016-10" db="EMBL/GenBank/DDBJ databases">
        <authorList>
            <person name="de Groot N.N."/>
        </authorList>
    </citation>
    <scope>NUCLEOTIDE SEQUENCE [LARGE SCALE GENOMIC DNA]</scope>
    <source>
        <strain evidence="2 3">A52C2</strain>
    </source>
</reference>
<organism evidence="2 3">
    <name type="scientific">Faunimonas pinastri</name>
    <dbReference type="NCBI Taxonomy" id="1855383"/>
    <lineage>
        <taxon>Bacteria</taxon>
        <taxon>Pseudomonadati</taxon>
        <taxon>Pseudomonadota</taxon>
        <taxon>Alphaproteobacteria</taxon>
        <taxon>Hyphomicrobiales</taxon>
        <taxon>Afifellaceae</taxon>
        <taxon>Faunimonas</taxon>
    </lineage>
</organism>
<feature type="compositionally biased region" description="Polar residues" evidence="1">
    <location>
        <begin position="40"/>
        <end position="53"/>
    </location>
</feature>
<name>A0A1H9PGC6_9HYPH</name>
<dbReference type="STRING" id="1855383.SAMN05216548_12016"/>
<keyword evidence="3" id="KW-1185">Reference proteome</keyword>
<accession>A0A1H9PGC6</accession>
<feature type="region of interest" description="Disordered" evidence="1">
    <location>
        <begin position="30"/>
        <end position="53"/>
    </location>
</feature>
<evidence type="ECO:0000313" key="2">
    <source>
        <dbReference type="EMBL" id="SER47207.1"/>
    </source>
</evidence>
<sequence length="53" mass="5849">MPSCWESFVALLAVNEALVSRLQESRGAEARKRMQKLETVRSNLAGSDVSNDP</sequence>
<protein>
    <submittedName>
        <fullName evidence="2">Uncharacterized protein</fullName>
    </submittedName>
</protein>
<dbReference type="Proteomes" id="UP000199647">
    <property type="component" value="Unassembled WGS sequence"/>
</dbReference>
<proteinExistence type="predicted"/>
<feature type="compositionally biased region" description="Basic and acidic residues" evidence="1">
    <location>
        <begin position="30"/>
        <end position="39"/>
    </location>
</feature>